<keyword evidence="2" id="KW-0472">Membrane</keyword>
<dbReference type="AlphaFoldDB" id="A0A813GIX5"/>
<feature type="compositionally biased region" description="Low complexity" evidence="1">
    <location>
        <begin position="25"/>
        <end position="34"/>
    </location>
</feature>
<feature type="transmembrane region" description="Helical" evidence="2">
    <location>
        <begin position="379"/>
        <end position="401"/>
    </location>
</feature>
<feature type="non-terminal residue" evidence="3">
    <location>
        <position position="1"/>
    </location>
</feature>
<evidence type="ECO:0000313" key="3">
    <source>
        <dbReference type="EMBL" id="CAE8626349.1"/>
    </source>
</evidence>
<dbReference type="Proteomes" id="UP000626109">
    <property type="component" value="Unassembled WGS sequence"/>
</dbReference>
<protein>
    <submittedName>
        <fullName evidence="3">Uncharacterized protein</fullName>
    </submittedName>
</protein>
<evidence type="ECO:0000256" key="1">
    <source>
        <dbReference type="SAM" id="MobiDB-lite"/>
    </source>
</evidence>
<keyword evidence="2" id="KW-1133">Transmembrane helix</keyword>
<feature type="region of interest" description="Disordered" evidence="1">
    <location>
        <begin position="322"/>
        <end position="345"/>
    </location>
</feature>
<feature type="transmembrane region" description="Helical" evidence="2">
    <location>
        <begin position="216"/>
        <end position="237"/>
    </location>
</feature>
<feature type="region of interest" description="Disordered" evidence="1">
    <location>
        <begin position="1"/>
        <end position="103"/>
    </location>
</feature>
<evidence type="ECO:0000313" key="4">
    <source>
        <dbReference type="Proteomes" id="UP000626109"/>
    </source>
</evidence>
<dbReference type="EMBL" id="CAJNNW010000323">
    <property type="protein sequence ID" value="CAE8626349.1"/>
    <property type="molecule type" value="Genomic_DNA"/>
</dbReference>
<proteinExistence type="predicted"/>
<accession>A0A813GIX5</accession>
<reference evidence="3" key="1">
    <citation type="submission" date="2021-02" db="EMBL/GenBank/DDBJ databases">
        <authorList>
            <person name="Dougan E. K."/>
            <person name="Rhodes N."/>
            <person name="Thang M."/>
            <person name="Chan C."/>
        </authorList>
    </citation>
    <scope>NUCLEOTIDE SEQUENCE</scope>
</reference>
<evidence type="ECO:0000256" key="2">
    <source>
        <dbReference type="SAM" id="Phobius"/>
    </source>
</evidence>
<feature type="compositionally biased region" description="Polar residues" evidence="1">
    <location>
        <begin position="37"/>
        <end position="50"/>
    </location>
</feature>
<keyword evidence="2" id="KW-0812">Transmembrane</keyword>
<gene>
    <name evidence="3" type="ORF">PGLA2088_LOCUS483</name>
</gene>
<comment type="caution">
    <text evidence="3">The sequence shown here is derived from an EMBL/GenBank/DDBJ whole genome shotgun (WGS) entry which is preliminary data.</text>
</comment>
<feature type="transmembrane region" description="Helical" evidence="2">
    <location>
        <begin position="413"/>
        <end position="434"/>
    </location>
</feature>
<sequence length="498" mass="54984">EELANIEDRGARTLSAPSNPRHIAAKSAKAALVAPSRPQSGRQSLGTQGSVVRDEQPAPGRPQRQSAAAASGHCRPSGATPQAALPSPGPTGPRVEEVKQEESLEDAPQAFVYFCSGSGGMESLLCAVGLAQGSIYHSNDLAWNEIDYYLQVRQVHIDTLNNMREDLRDLYEMDSRKIDNSLIVTTLMLSIGFGFVVEGTFPPPGKVSQTEEVLRVTYAVVAGLALICPFWSMLSLVESKRRLDFFMDKFTHGFYVLLRKRIDGFVEESRHSVSIRSSHLVRHTQDLPQHWPQRLPQMCPKRASNRASERRARPKLWEPGAAWQGEGEDEDEVETTSSGLVGQNGNTRPEDIQFVLMLHNSYTEWWDHWCSWIYSAAGVFLWLGIVFNVLCCALLLGMYFRDSYPDTPSMWKAYVLVVGSGIGVAIPAAALASYSRCGPFQNYQVALAARAGHLARENERGAMTPFSGATETVQGIPGWMLQPLLTAEDFVPTVPINF</sequence>
<feature type="compositionally biased region" description="Basic and acidic residues" evidence="1">
    <location>
        <begin position="1"/>
        <end position="11"/>
    </location>
</feature>
<organism evidence="3 4">
    <name type="scientific">Polarella glacialis</name>
    <name type="common">Dinoflagellate</name>
    <dbReference type="NCBI Taxonomy" id="89957"/>
    <lineage>
        <taxon>Eukaryota</taxon>
        <taxon>Sar</taxon>
        <taxon>Alveolata</taxon>
        <taxon>Dinophyceae</taxon>
        <taxon>Suessiales</taxon>
        <taxon>Suessiaceae</taxon>
        <taxon>Polarella</taxon>
    </lineage>
</organism>
<feature type="transmembrane region" description="Helical" evidence="2">
    <location>
        <begin position="178"/>
        <end position="196"/>
    </location>
</feature>
<name>A0A813GIX5_POLGL</name>